<gene>
    <name evidence="1" type="ORF">GC096_14100</name>
</gene>
<protein>
    <recommendedName>
        <fullName evidence="3">Nucleotidyltransferase family protein</fullName>
    </recommendedName>
</protein>
<evidence type="ECO:0008006" key="3">
    <source>
        <dbReference type="Google" id="ProtNLM"/>
    </source>
</evidence>
<comment type="caution">
    <text evidence="1">The sequence shown here is derived from an EMBL/GenBank/DDBJ whole genome shotgun (WGS) entry which is preliminary data.</text>
</comment>
<evidence type="ECO:0000313" key="1">
    <source>
        <dbReference type="EMBL" id="NOU65167.1"/>
    </source>
</evidence>
<name>A0ABX1X9P5_9BACL</name>
<sequence length="346" mass="40378">MVWNQRGGSGTMLMPFIKALYDPQASLPQESMLYEKALEEIKRYSIGSQMHALIHQQGKWAQVPTFFQERLKQFSDETRCLNFFIKNQLDQILRQFETSHISIIPLKGVRFAEKYFGHFGARATSDIDVLIQKSDLDIAIRCLKSLGFDIEELRSPAHFHWSFSKRLPSSPIPLTVELHWNVLVEQTSNINMSEFWEHATPFASYQNVKELSVYHTFYMICLHGWSHYMDSPKYYMDIMQMLHRHPDDINFEVLFKDAASHQTLRRIHRTLVNVYGHFPHLGDIKELPVSYKKASSTSGSRYWVALANKIHNKFFNFDSASHTCAALIHAFYNLGNSRFSSRIKKF</sequence>
<proteinExistence type="predicted"/>
<dbReference type="EMBL" id="WHNY01000041">
    <property type="protein sequence ID" value="NOU65167.1"/>
    <property type="molecule type" value="Genomic_DNA"/>
</dbReference>
<evidence type="ECO:0000313" key="2">
    <source>
        <dbReference type="Proteomes" id="UP000653578"/>
    </source>
</evidence>
<dbReference type="Proteomes" id="UP000653578">
    <property type="component" value="Unassembled WGS sequence"/>
</dbReference>
<organism evidence="1 2">
    <name type="scientific">Paenibacillus plantarum</name>
    <dbReference type="NCBI Taxonomy" id="2654975"/>
    <lineage>
        <taxon>Bacteria</taxon>
        <taxon>Bacillati</taxon>
        <taxon>Bacillota</taxon>
        <taxon>Bacilli</taxon>
        <taxon>Bacillales</taxon>
        <taxon>Paenibacillaceae</taxon>
        <taxon>Paenibacillus</taxon>
    </lineage>
</organism>
<keyword evidence="2" id="KW-1185">Reference proteome</keyword>
<dbReference type="InterPro" id="IPR039498">
    <property type="entry name" value="NTP_transf_5"/>
</dbReference>
<reference evidence="1 2" key="1">
    <citation type="submission" date="2019-10" db="EMBL/GenBank/DDBJ databases">
        <title>Description of Paenibacillus humi sp. nov.</title>
        <authorList>
            <person name="Carlier A."/>
            <person name="Qi S."/>
        </authorList>
    </citation>
    <scope>NUCLEOTIDE SEQUENCE [LARGE SCALE GENOMIC DNA]</scope>
    <source>
        <strain evidence="1 2">LMG 31461</strain>
    </source>
</reference>
<accession>A0ABX1X9P5</accession>
<dbReference type="Pfam" id="PF14907">
    <property type="entry name" value="NTP_transf_5"/>
    <property type="match status" value="1"/>
</dbReference>